<dbReference type="SMART" id="SM00825">
    <property type="entry name" value="PKS_KS"/>
    <property type="match status" value="1"/>
</dbReference>
<comment type="similarity">
    <text evidence="1 3">Belongs to the thiolase-like superfamily. Beta-ketoacyl-ACP synthases family.</text>
</comment>
<dbReference type="InterPro" id="IPR000794">
    <property type="entry name" value="Beta-ketoacyl_synthase"/>
</dbReference>
<dbReference type="PANTHER" id="PTHR11712:SF320">
    <property type="entry name" value="BETA-KETOACYL SYNTHASE"/>
    <property type="match status" value="1"/>
</dbReference>
<dbReference type="GO" id="GO:0005829">
    <property type="term" value="C:cytosol"/>
    <property type="evidence" value="ECO:0007669"/>
    <property type="project" value="TreeGrafter"/>
</dbReference>
<feature type="domain" description="Ketosynthase family 3 (KS3)" evidence="4">
    <location>
        <begin position="3"/>
        <end position="377"/>
    </location>
</feature>
<name>A0A5B9FP76_9FLAO</name>
<proteinExistence type="inferred from homology"/>
<evidence type="ECO:0000256" key="3">
    <source>
        <dbReference type="RuleBase" id="RU003694"/>
    </source>
</evidence>
<evidence type="ECO:0000313" key="6">
    <source>
        <dbReference type="Proteomes" id="UP000321222"/>
    </source>
</evidence>
<dbReference type="GO" id="GO:0006633">
    <property type="term" value="P:fatty acid biosynthetic process"/>
    <property type="evidence" value="ECO:0007669"/>
    <property type="project" value="TreeGrafter"/>
</dbReference>
<dbReference type="InterPro" id="IPR014031">
    <property type="entry name" value="Ketoacyl_synth_C"/>
</dbReference>
<gene>
    <name evidence="5" type="ORF">FUA48_03165</name>
</gene>
<keyword evidence="2 3" id="KW-0808">Transferase</keyword>
<dbReference type="InterPro" id="IPR016039">
    <property type="entry name" value="Thiolase-like"/>
</dbReference>
<accession>A0A5B9FP76</accession>
<reference evidence="5 6" key="1">
    <citation type="submission" date="2019-08" db="EMBL/GenBank/DDBJ databases">
        <title>Flavobacterium alkalisoli sp. nov., isolated from rhizosphere soil of Suaeda salsa.</title>
        <authorList>
            <person name="Sun J.-Q."/>
            <person name="Xu L."/>
        </authorList>
    </citation>
    <scope>NUCLEOTIDE SEQUENCE [LARGE SCALE GENOMIC DNA]</scope>
    <source>
        <strain evidence="5 6">XS-5</strain>
    </source>
</reference>
<dbReference type="Proteomes" id="UP000321222">
    <property type="component" value="Chromosome"/>
</dbReference>
<dbReference type="InterPro" id="IPR014030">
    <property type="entry name" value="Ketoacyl_synth_N"/>
</dbReference>
<dbReference type="EMBL" id="CP042831">
    <property type="protein sequence ID" value="QEE48605.1"/>
    <property type="molecule type" value="Genomic_DNA"/>
</dbReference>
<dbReference type="GO" id="GO:0004315">
    <property type="term" value="F:3-oxoacyl-[acyl-carrier-protein] synthase activity"/>
    <property type="evidence" value="ECO:0007669"/>
    <property type="project" value="TreeGrafter"/>
</dbReference>
<evidence type="ECO:0000256" key="2">
    <source>
        <dbReference type="ARBA" id="ARBA00022679"/>
    </source>
</evidence>
<dbReference type="SUPFAM" id="SSF53901">
    <property type="entry name" value="Thiolase-like"/>
    <property type="match status" value="1"/>
</dbReference>
<dbReference type="KEGG" id="fak:FUA48_03165"/>
<sequence length="382" mass="40638">MDLRNVYISHTNCVTPLGFDVESNVHALEKGISGISRQDNPALMDAPFYSGVIDDEKLNAAFAAISNGNSYTRLEKMMLLALYPVVQKAGIALTGKTAFVLSTTKGNITALQHNEAVPQEAYLQGLAQNIAGFFGFSSQPIVVSNACVSGILAISVAKRIIQAGAYDHAFIVSGDEVSKFVLAGFNSFQAMSDEPCRPYSANRKGVTLGEAAAAALVTVDSKNANAKIIGDGSINDANHISGPSRTGEGLVRSIESALKEAKISADAIQYISAHGTATSFNDEMEAIAFNRTGLNEIPVNSFKGYYGHTLGASGLLETVMGLETMKHNRVYTSLGYDEPGVSQPINVIRENKDTQVDYFLKTASGFGGCNTAVVFQKIKNGR</sequence>
<evidence type="ECO:0000259" key="4">
    <source>
        <dbReference type="PROSITE" id="PS52004"/>
    </source>
</evidence>
<dbReference type="PROSITE" id="PS52004">
    <property type="entry name" value="KS3_2"/>
    <property type="match status" value="1"/>
</dbReference>
<dbReference type="OrthoDB" id="9808669at2"/>
<dbReference type="Pfam" id="PF00109">
    <property type="entry name" value="ketoacyl-synt"/>
    <property type="match status" value="1"/>
</dbReference>
<evidence type="ECO:0000313" key="5">
    <source>
        <dbReference type="EMBL" id="QEE48605.1"/>
    </source>
</evidence>
<dbReference type="AlphaFoldDB" id="A0A5B9FP76"/>
<dbReference type="PANTHER" id="PTHR11712">
    <property type="entry name" value="POLYKETIDE SYNTHASE-RELATED"/>
    <property type="match status" value="1"/>
</dbReference>
<evidence type="ECO:0000256" key="1">
    <source>
        <dbReference type="ARBA" id="ARBA00008467"/>
    </source>
</evidence>
<dbReference type="Pfam" id="PF02801">
    <property type="entry name" value="Ketoacyl-synt_C"/>
    <property type="match status" value="1"/>
</dbReference>
<dbReference type="InterPro" id="IPR020841">
    <property type="entry name" value="PKS_Beta-ketoAc_synthase_dom"/>
</dbReference>
<dbReference type="RefSeq" id="WP_147582087.1">
    <property type="nucleotide sequence ID" value="NZ_CP042831.1"/>
</dbReference>
<dbReference type="Gene3D" id="3.40.47.10">
    <property type="match status" value="1"/>
</dbReference>
<protein>
    <submittedName>
        <fullName evidence="5">Beta-ketoacyl synthase</fullName>
    </submittedName>
</protein>
<keyword evidence="6" id="KW-1185">Reference proteome</keyword>
<organism evidence="5 6">
    <name type="scientific">Flavobacterium alkalisoli</name>
    <dbReference type="NCBI Taxonomy" id="2602769"/>
    <lineage>
        <taxon>Bacteria</taxon>
        <taxon>Pseudomonadati</taxon>
        <taxon>Bacteroidota</taxon>
        <taxon>Flavobacteriia</taxon>
        <taxon>Flavobacteriales</taxon>
        <taxon>Flavobacteriaceae</taxon>
        <taxon>Flavobacterium</taxon>
    </lineage>
</organism>